<name>D4ZC22_SHEVD</name>
<sequence>MIDSNKRLLNKKLWQHYQETKFLFTQTLSSQLSFAIITAHNPQGQILTSCQNRLLDRQLLLAIEQFNRPYRAVVGASKDGTHMEKSWAVAIDKLSAAHLGLKFKQNAIYFVDNNQLALVPCLFSKAEYRKEIIIGNFSERVNLVSELPD</sequence>
<dbReference type="EMBL" id="AP011177">
    <property type="protein sequence ID" value="BAJ03567.1"/>
    <property type="molecule type" value="Genomic_DNA"/>
</dbReference>
<accession>D4ZC22</accession>
<dbReference type="AlphaFoldDB" id="D4ZC22"/>
<dbReference type="OrthoDB" id="5604578at2"/>
<dbReference type="RefSeq" id="WP_013052860.1">
    <property type="nucleotide sequence ID" value="NC_014012.1"/>
</dbReference>
<gene>
    <name evidence="1" type="ordered locus">SVI_3596</name>
</gene>
<dbReference type="HOGENOM" id="CLU_150686_0_0_6"/>
<dbReference type="Proteomes" id="UP000002350">
    <property type="component" value="Chromosome"/>
</dbReference>
<proteinExistence type="predicted"/>
<reference evidence="2" key="1">
    <citation type="journal article" date="2010" name="Mol. Biosyst.">
        <title>Complete genome sequence and comparative analysis of Shewanella violacea, a psychrophilic and piezophilic bacterium from deep sea floor sediments.</title>
        <authorList>
            <person name="Aono E."/>
            <person name="Baba T."/>
            <person name="Ara T."/>
            <person name="Nishi T."/>
            <person name="Nakamichi T."/>
            <person name="Inamoto E."/>
            <person name="Toyonaga H."/>
            <person name="Hasegawa M."/>
            <person name="Takai Y."/>
            <person name="Okumura Y."/>
            <person name="Baba M."/>
            <person name="Tomita M."/>
            <person name="Kato C."/>
            <person name="Oshima T."/>
            <person name="Nakasone K."/>
            <person name="Mori H."/>
        </authorList>
    </citation>
    <scope>NUCLEOTIDE SEQUENCE [LARGE SCALE GENOMIC DNA]</scope>
    <source>
        <strain evidence="2">JCM 10179 / CIP 106290 / LMG 19151 / DSS12</strain>
    </source>
</reference>
<evidence type="ECO:0008006" key="3">
    <source>
        <dbReference type="Google" id="ProtNLM"/>
    </source>
</evidence>
<dbReference type="eggNOG" id="ENOG5032WKV">
    <property type="taxonomic scope" value="Bacteria"/>
</dbReference>
<dbReference type="KEGG" id="svo:SVI_3596"/>
<dbReference type="InterPro" id="IPR021710">
    <property type="entry name" value="DUF3293"/>
</dbReference>
<evidence type="ECO:0000313" key="2">
    <source>
        <dbReference type="Proteomes" id="UP000002350"/>
    </source>
</evidence>
<keyword evidence="2" id="KW-1185">Reference proteome</keyword>
<dbReference type="Pfam" id="PF11697">
    <property type="entry name" value="DUF3293"/>
    <property type="match status" value="1"/>
</dbReference>
<organism evidence="1 2">
    <name type="scientific">Shewanella violacea (strain JCM 10179 / CIP 106290 / LMG 19151 / DSS12)</name>
    <dbReference type="NCBI Taxonomy" id="637905"/>
    <lineage>
        <taxon>Bacteria</taxon>
        <taxon>Pseudomonadati</taxon>
        <taxon>Pseudomonadota</taxon>
        <taxon>Gammaproteobacteria</taxon>
        <taxon>Alteromonadales</taxon>
        <taxon>Shewanellaceae</taxon>
        <taxon>Shewanella</taxon>
    </lineage>
</organism>
<evidence type="ECO:0000313" key="1">
    <source>
        <dbReference type="EMBL" id="BAJ03567.1"/>
    </source>
</evidence>
<protein>
    <recommendedName>
        <fullName evidence="3">DUF3293 domain-containing protein</fullName>
    </recommendedName>
</protein>